<name>A0AAJ7RF48_CEPCN</name>
<accession>A0AAJ7RF48</accession>
<evidence type="ECO:0000313" key="2">
    <source>
        <dbReference type="RefSeq" id="XP_024939761.1"/>
    </source>
</evidence>
<dbReference type="GeneID" id="107266653"/>
<evidence type="ECO:0000313" key="1">
    <source>
        <dbReference type="Proteomes" id="UP000694920"/>
    </source>
</evidence>
<reference evidence="2" key="1">
    <citation type="submission" date="2025-08" db="UniProtKB">
        <authorList>
            <consortium name="RefSeq"/>
        </authorList>
    </citation>
    <scope>IDENTIFICATION</scope>
</reference>
<dbReference type="Proteomes" id="UP000694920">
    <property type="component" value="Unplaced"/>
</dbReference>
<protein>
    <submittedName>
        <fullName evidence="2">Uncharacterized protein LOC107266653 isoform X1</fullName>
    </submittedName>
</protein>
<sequence>MSYYFTERIESLRKKSRDLLANVKENSRKVESKLKLLHLQNLSSRGNLNKQYQVAEGNSEFWRLRNDSSGVSGALCPEYFRSSPKNKSRSAPDMTSIGRILITSSKTHPKLTLVRKSVKECYCYPETRRIQCRSNRTKYKPCPQCNYCRNHFDIVTEGSQEEELPISKSHTVCSNRDELEVSVARNKIENGVKKVSTSDEKDGAQTPLSTETLRKVQKITYSPRSQFLRNVQSKISSLHNSFRSASEPVSVLALNRHTSKMSQDVNMTQSPKRINCKEFTKTDDEDPETEHAKCVSRRPVKKDVAVNDSCTCTNKDMQIPSEKSLKTKSLMRRTVMSKKPEQQFQKMQLKSSPRNRIVRLTQNDRNSACCVHAKCRVHDDQDGKYENCKEYCKQMNWSLKRTNSNYGNDNDRENNDDLKDVKDLHKFREQNYFDTHGSSHTLLSSGSSRSSGSLRQYQLNDRLFPEPVRNIHRDDLVVSIPPCGTKQRKRVHYFPRYIVRQEKNSCDTNYKKRRCQSCPLTGHAIDLGILKVSHPPNSLALKYQKGVP</sequence>
<keyword evidence="1" id="KW-1185">Reference proteome</keyword>
<proteinExistence type="predicted"/>
<dbReference type="RefSeq" id="XP_024939761.1">
    <property type="nucleotide sequence ID" value="XM_025083993.1"/>
</dbReference>
<dbReference type="AlphaFoldDB" id="A0AAJ7RF48"/>
<organism evidence="1 2">
    <name type="scientific">Cephus cinctus</name>
    <name type="common">Wheat stem sawfly</name>
    <dbReference type="NCBI Taxonomy" id="211228"/>
    <lineage>
        <taxon>Eukaryota</taxon>
        <taxon>Metazoa</taxon>
        <taxon>Ecdysozoa</taxon>
        <taxon>Arthropoda</taxon>
        <taxon>Hexapoda</taxon>
        <taxon>Insecta</taxon>
        <taxon>Pterygota</taxon>
        <taxon>Neoptera</taxon>
        <taxon>Endopterygota</taxon>
        <taxon>Hymenoptera</taxon>
        <taxon>Cephoidea</taxon>
        <taxon>Cephidae</taxon>
        <taxon>Cephus</taxon>
    </lineage>
</organism>
<gene>
    <name evidence="2" type="primary">LOC107266653</name>
</gene>